<dbReference type="OrthoDB" id="7836994at2"/>
<name>A0A2R8ATT1_9RHOB</name>
<dbReference type="PANTHER" id="PTHR48079:SF6">
    <property type="entry name" value="NAD(P)-BINDING DOMAIN-CONTAINING PROTEIN-RELATED"/>
    <property type="match status" value="1"/>
</dbReference>
<dbReference type="Pfam" id="PF01370">
    <property type="entry name" value="Epimerase"/>
    <property type="match status" value="1"/>
</dbReference>
<feature type="domain" description="NAD-dependent epimerase/dehydratase" evidence="1">
    <location>
        <begin position="7"/>
        <end position="176"/>
    </location>
</feature>
<dbReference type="SUPFAM" id="SSF51735">
    <property type="entry name" value="NAD(P)-binding Rossmann-fold domains"/>
    <property type="match status" value="1"/>
</dbReference>
<dbReference type="Proteomes" id="UP000244904">
    <property type="component" value="Unassembled WGS sequence"/>
</dbReference>
<dbReference type="Gene3D" id="3.40.50.720">
    <property type="entry name" value="NAD(P)-binding Rossmann-like Domain"/>
    <property type="match status" value="1"/>
</dbReference>
<evidence type="ECO:0000313" key="2">
    <source>
        <dbReference type="EMBL" id="SPF79472.1"/>
    </source>
</evidence>
<organism evidence="2 3">
    <name type="scientific">Pseudoprimorskyibacter insulae</name>
    <dbReference type="NCBI Taxonomy" id="1695997"/>
    <lineage>
        <taxon>Bacteria</taxon>
        <taxon>Pseudomonadati</taxon>
        <taxon>Pseudomonadota</taxon>
        <taxon>Alphaproteobacteria</taxon>
        <taxon>Rhodobacterales</taxon>
        <taxon>Paracoccaceae</taxon>
        <taxon>Pseudoprimorskyibacter</taxon>
    </lineage>
</organism>
<dbReference type="GO" id="GO:0004029">
    <property type="term" value="F:aldehyde dehydrogenase (NAD+) activity"/>
    <property type="evidence" value="ECO:0007669"/>
    <property type="project" value="TreeGrafter"/>
</dbReference>
<dbReference type="EMBL" id="OMOJ01000002">
    <property type="protein sequence ID" value="SPF79472.1"/>
    <property type="molecule type" value="Genomic_DNA"/>
</dbReference>
<evidence type="ECO:0000313" key="3">
    <source>
        <dbReference type="Proteomes" id="UP000244904"/>
    </source>
</evidence>
<accession>A0A2R8ATT1</accession>
<dbReference type="RefSeq" id="WP_108885345.1">
    <property type="nucleotide sequence ID" value="NZ_OMOJ01000002.1"/>
</dbReference>
<dbReference type="InterPro" id="IPR051783">
    <property type="entry name" value="NAD(P)-dependent_oxidoreduct"/>
</dbReference>
<dbReference type="InterPro" id="IPR036291">
    <property type="entry name" value="NAD(P)-bd_dom_sf"/>
</dbReference>
<reference evidence="3" key="1">
    <citation type="submission" date="2018-03" db="EMBL/GenBank/DDBJ databases">
        <authorList>
            <person name="Rodrigo-Torres L."/>
            <person name="Arahal R. D."/>
            <person name="Lucena T."/>
        </authorList>
    </citation>
    <scope>NUCLEOTIDE SEQUENCE [LARGE SCALE GENOMIC DNA]</scope>
    <source>
        <strain evidence="3">CECT 8871</strain>
    </source>
</reference>
<evidence type="ECO:0000259" key="1">
    <source>
        <dbReference type="Pfam" id="PF01370"/>
    </source>
</evidence>
<proteinExistence type="predicted"/>
<dbReference type="PANTHER" id="PTHR48079">
    <property type="entry name" value="PROTEIN YEEZ"/>
    <property type="match status" value="1"/>
</dbReference>
<dbReference type="AlphaFoldDB" id="A0A2R8ATT1"/>
<protein>
    <recommendedName>
        <fullName evidence="1">NAD-dependent epimerase/dehydratase domain-containing protein</fullName>
    </recommendedName>
</protein>
<gene>
    <name evidence="2" type="ORF">PRI8871_01268</name>
</gene>
<dbReference type="GO" id="GO:0005737">
    <property type="term" value="C:cytoplasm"/>
    <property type="evidence" value="ECO:0007669"/>
    <property type="project" value="TreeGrafter"/>
</dbReference>
<sequence length="322" mass="34173">MGQIETVLITGAAGFIGRATVVAARLAGLKVVAVTRRDIPEAWQVDPGITPLVCDLAAKDAQDRLASALPVDAVIHAAAHLGDDPARHEAETLTATRNVLAAMPVDVPIVLVSSISVYDAMPLPAHAPLTEDSALQRVETARDAYSAAKLQQEAICAASGHPVWMLRAGAVYGAGRTWHAHSGPSFGPVHMVIASDGEVPLTHVTHLANALIAAAMADPDHAQPLNVVDDDLPTRLRFLAAHRKVGGWPKIVLPMPWRIWLGLSRLLKPVQSHLPGLLCEPTLRARVMPLTYPNARLRAVLGGADSAGFEQLMEHSIKGGRS</sequence>
<keyword evidence="3" id="KW-1185">Reference proteome</keyword>
<dbReference type="InterPro" id="IPR001509">
    <property type="entry name" value="Epimerase_deHydtase"/>
</dbReference>